<dbReference type="Proteomes" id="UP001501411">
    <property type="component" value="Unassembled WGS sequence"/>
</dbReference>
<organism evidence="1 2">
    <name type="scientific">Olivibacter ginsenosidimutans</name>
    <dbReference type="NCBI Taxonomy" id="1176537"/>
    <lineage>
        <taxon>Bacteria</taxon>
        <taxon>Pseudomonadati</taxon>
        <taxon>Bacteroidota</taxon>
        <taxon>Sphingobacteriia</taxon>
        <taxon>Sphingobacteriales</taxon>
        <taxon>Sphingobacteriaceae</taxon>
        <taxon>Olivibacter</taxon>
    </lineage>
</organism>
<gene>
    <name evidence="1" type="ORF">GCM10023231_18540</name>
</gene>
<evidence type="ECO:0000313" key="2">
    <source>
        <dbReference type="Proteomes" id="UP001501411"/>
    </source>
</evidence>
<evidence type="ECO:0000313" key="1">
    <source>
        <dbReference type="EMBL" id="GAA4790920.1"/>
    </source>
</evidence>
<sequence>MAQQKSFIKLEGRIGDLTFYKTQNGYQTREKGGVSASRIATDPKFQRTRENNAEFGRANAAAKRFRDALRAFIQLTSDAKMTNRLNSRMSRVVKADTVSDRGERQVLNENLGILNGFGFNSAASLSNTLFVKLESSIDRSTGAALVSIPALNPKVVIAKPEGATHYQFSAALASVNFHSEEAEFSFAMEESDVLPLADLGEALELAPTLAPETELPLFLAFGISFYQEVNGKHYPLNNGAYNALSIIKIDKG</sequence>
<accession>A0ABP9B646</accession>
<dbReference type="EMBL" id="BAABIQ010000028">
    <property type="protein sequence ID" value="GAA4790920.1"/>
    <property type="molecule type" value="Genomic_DNA"/>
</dbReference>
<proteinExistence type="predicted"/>
<name>A0ABP9B646_9SPHI</name>
<protein>
    <submittedName>
        <fullName evidence="1">Uncharacterized protein</fullName>
    </submittedName>
</protein>
<keyword evidence="2" id="KW-1185">Reference proteome</keyword>
<comment type="caution">
    <text evidence="1">The sequence shown here is derived from an EMBL/GenBank/DDBJ whole genome shotgun (WGS) entry which is preliminary data.</text>
</comment>
<reference evidence="2" key="1">
    <citation type="journal article" date="2019" name="Int. J. Syst. Evol. Microbiol.">
        <title>The Global Catalogue of Microorganisms (GCM) 10K type strain sequencing project: providing services to taxonomists for standard genome sequencing and annotation.</title>
        <authorList>
            <consortium name="The Broad Institute Genomics Platform"/>
            <consortium name="The Broad Institute Genome Sequencing Center for Infectious Disease"/>
            <person name="Wu L."/>
            <person name="Ma J."/>
        </authorList>
    </citation>
    <scope>NUCLEOTIDE SEQUENCE [LARGE SCALE GENOMIC DNA]</scope>
    <source>
        <strain evidence="2">JCM 18200</strain>
    </source>
</reference>